<evidence type="ECO:0000313" key="1">
    <source>
        <dbReference type="EMBL" id="MBW0469847.1"/>
    </source>
</evidence>
<dbReference type="Proteomes" id="UP000765509">
    <property type="component" value="Unassembled WGS sequence"/>
</dbReference>
<dbReference type="EMBL" id="AVOT02002289">
    <property type="protein sequence ID" value="MBW0469847.1"/>
    <property type="molecule type" value="Genomic_DNA"/>
</dbReference>
<name>A0A9Q3BS06_9BASI</name>
<organism evidence="1 2">
    <name type="scientific">Austropuccinia psidii MF-1</name>
    <dbReference type="NCBI Taxonomy" id="1389203"/>
    <lineage>
        <taxon>Eukaryota</taxon>
        <taxon>Fungi</taxon>
        <taxon>Dikarya</taxon>
        <taxon>Basidiomycota</taxon>
        <taxon>Pucciniomycotina</taxon>
        <taxon>Pucciniomycetes</taxon>
        <taxon>Pucciniales</taxon>
        <taxon>Sphaerophragmiaceae</taxon>
        <taxon>Austropuccinia</taxon>
    </lineage>
</organism>
<gene>
    <name evidence="1" type="ORF">O181_009562</name>
</gene>
<sequence>MDICNSKNRYITIGKSKDNKFSFEINHILSDKILKDLLEDLKEAQCRAQLTGNMKLNLLKVLRKHREDFAIGNEPLGKIEVHDIELYLIAERSYPPMLRRPSYPSSLDTKKDTEKHINELL</sequence>
<protein>
    <submittedName>
        <fullName evidence="1">Uncharacterized protein</fullName>
    </submittedName>
</protein>
<reference evidence="1" key="1">
    <citation type="submission" date="2021-03" db="EMBL/GenBank/DDBJ databases">
        <title>Draft genome sequence of rust myrtle Austropuccinia psidii MF-1, a brazilian biotype.</title>
        <authorList>
            <person name="Quecine M.C."/>
            <person name="Pachon D.M.R."/>
            <person name="Bonatelli M.L."/>
            <person name="Correr F.H."/>
            <person name="Franceschini L.M."/>
            <person name="Leite T.F."/>
            <person name="Margarido G.R.A."/>
            <person name="Almeida C.A."/>
            <person name="Ferrarezi J.A."/>
            <person name="Labate C.A."/>
        </authorList>
    </citation>
    <scope>NUCLEOTIDE SEQUENCE</scope>
    <source>
        <strain evidence="1">MF-1</strain>
    </source>
</reference>
<proteinExistence type="predicted"/>
<keyword evidence="2" id="KW-1185">Reference proteome</keyword>
<dbReference type="AlphaFoldDB" id="A0A9Q3BS06"/>
<comment type="caution">
    <text evidence="1">The sequence shown here is derived from an EMBL/GenBank/DDBJ whole genome shotgun (WGS) entry which is preliminary data.</text>
</comment>
<evidence type="ECO:0000313" key="2">
    <source>
        <dbReference type="Proteomes" id="UP000765509"/>
    </source>
</evidence>
<accession>A0A9Q3BS06</accession>